<accession>A0ABR2AIT7</accession>
<dbReference type="InterPro" id="IPR036812">
    <property type="entry name" value="NAD(P)_OxRdtase_dom_sf"/>
</dbReference>
<evidence type="ECO:0000313" key="5">
    <source>
        <dbReference type="Proteomes" id="UP001472677"/>
    </source>
</evidence>
<evidence type="ECO:0000256" key="1">
    <source>
        <dbReference type="ARBA" id="ARBA00022857"/>
    </source>
</evidence>
<proteinExistence type="predicted"/>
<dbReference type="InterPro" id="IPR023210">
    <property type="entry name" value="NADP_OxRdtase_dom"/>
</dbReference>
<dbReference type="PANTHER" id="PTHR43625:SF40">
    <property type="entry name" value="ALDO-KETO REDUCTASE YAKC [NADP(+)]"/>
    <property type="match status" value="1"/>
</dbReference>
<protein>
    <recommendedName>
        <fullName evidence="3">NADP-dependent oxidoreductase domain-containing protein</fullName>
    </recommendedName>
</protein>
<name>A0ABR2AIT7_9ROSI</name>
<dbReference type="PANTHER" id="PTHR43625">
    <property type="entry name" value="AFLATOXIN B1 ALDEHYDE REDUCTASE"/>
    <property type="match status" value="1"/>
</dbReference>
<evidence type="ECO:0000259" key="3">
    <source>
        <dbReference type="Pfam" id="PF00248"/>
    </source>
</evidence>
<dbReference type="Proteomes" id="UP001472677">
    <property type="component" value="Unassembled WGS sequence"/>
</dbReference>
<keyword evidence="1" id="KW-0521">NADP</keyword>
<sequence length="234" mass="26190">METKVGRIKLGTQGLEVSVQGLGCMSMSASYGPLKPELDMINLVLRSDIREQVELATKFGACFVDGKREIWGNPAYVREACEASLKRLGLDCIDLYYQLQVDTRVPIEITVGELKKLLEEGKIKYICLSEASGSTIRIAYVAHPITAVQLEWSFWARNVKEELIPTCREFGVVAYSPLGRWFFSSGPKLVETFSDGDFRKFRGSNLKTLTTTNTCSSGSMRWLREKGAAHHSLH</sequence>
<organism evidence="4 5">
    <name type="scientific">Hibiscus sabdariffa</name>
    <name type="common">roselle</name>
    <dbReference type="NCBI Taxonomy" id="183260"/>
    <lineage>
        <taxon>Eukaryota</taxon>
        <taxon>Viridiplantae</taxon>
        <taxon>Streptophyta</taxon>
        <taxon>Embryophyta</taxon>
        <taxon>Tracheophyta</taxon>
        <taxon>Spermatophyta</taxon>
        <taxon>Magnoliopsida</taxon>
        <taxon>eudicotyledons</taxon>
        <taxon>Gunneridae</taxon>
        <taxon>Pentapetalae</taxon>
        <taxon>rosids</taxon>
        <taxon>malvids</taxon>
        <taxon>Malvales</taxon>
        <taxon>Malvaceae</taxon>
        <taxon>Malvoideae</taxon>
        <taxon>Hibiscus</taxon>
    </lineage>
</organism>
<evidence type="ECO:0000256" key="2">
    <source>
        <dbReference type="ARBA" id="ARBA00023002"/>
    </source>
</evidence>
<dbReference type="InterPro" id="IPR050791">
    <property type="entry name" value="Aldo-Keto_reductase"/>
</dbReference>
<dbReference type="EMBL" id="JBBPBM010000657">
    <property type="protein sequence ID" value="KAK8493021.1"/>
    <property type="molecule type" value="Genomic_DNA"/>
</dbReference>
<keyword evidence="5" id="KW-1185">Reference proteome</keyword>
<evidence type="ECO:0000313" key="4">
    <source>
        <dbReference type="EMBL" id="KAK8493021.1"/>
    </source>
</evidence>
<keyword evidence="2" id="KW-0560">Oxidoreductase</keyword>
<gene>
    <name evidence="4" type="ORF">V6N12_000312</name>
</gene>
<reference evidence="4 5" key="1">
    <citation type="journal article" date="2024" name="G3 (Bethesda)">
        <title>Genome assembly of Hibiscus sabdariffa L. provides insights into metabolisms of medicinal natural products.</title>
        <authorList>
            <person name="Kim T."/>
        </authorList>
    </citation>
    <scope>NUCLEOTIDE SEQUENCE [LARGE SCALE GENOMIC DNA]</scope>
    <source>
        <strain evidence="4">TK-2024</strain>
        <tissue evidence="4">Old leaves</tissue>
    </source>
</reference>
<dbReference type="SUPFAM" id="SSF51430">
    <property type="entry name" value="NAD(P)-linked oxidoreductase"/>
    <property type="match status" value="1"/>
</dbReference>
<comment type="caution">
    <text evidence="4">The sequence shown here is derived from an EMBL/GenBank/DDBJ whole genome shotgun (WGS) entry which is preliminary data.</text>
</comment>
<dbReference type="Gene3D" id="3.20.20.100">
    <property type="entry name" value="NADP-dependent oxidoreductase domain"/>
    <property type="match status" value="1"/>
</dbReference>
<dbReference type="Pfam" id="PF00248">
    <property type="entry name" value="Aldo_ket_red"/>
    <property type="match status" value="1"/>
</dbReference>
<feature type="domain" description="NADP-dependent oxidoreductase" evidence="3">
    <location>
        <begin position="29"/>
        <end position="186"/>
    </location>
</feature>